<dbReference type="GO" id="GO:0042802">
    <property type="term" value="F:identical protein binding"/>
    <property type="evidence" value="ECO:0007669"/>
    <property type="project" value="InterPro"/>
</dbReference>
<feature type="chain" id="PRO_5016752103" evidence="2">
    <location>
        <begin position="20"/>
        <end position="343"/>
    </location>
</feature>
<dbReference type="RefSeq" id="WP_113961996.1">
    <property type="nucleotide sequence ID" value="NZ_QNRR01000017.1"/>
</dbReference>
<dbReference type="SUPFAM" id="SSF53474">
    <property type="entry name" value="alpha/beta-Hydrolases"/>
    <property type="match status" value="1"/>
</dbReference>
<dbReference type="GO" id="GO:0030674">
    <property type="term" value="F:protein-macromolecule adaptor activity"/>
    <property type="evidence" value="ECO:0007669"/>
    <property type="project" value="InterPro"/>
</dbReference>
<dbReference type="Proteomes" id="UP000253426">
    <property type="component" value="Unassembled WGS sequence"/>
</dbReference>
<dbReference type="EMBL" id="QNRR01000017">
    <property type="protein sequence ID" value="RBP36405.1"/>
    <property type="molecule type" value="Genomic_DNA"/>
</dbReference>
<dbReference type="GO" id="GO:0008092">
    <property type="term" value="F:cytoskeletal protein binding"/>
    <property type="evidence" value="ECO:0007669"/>
    <property type="project" value="InterPro"/>
</dbReference>
<keyword evidence="5" id="KW-1185">Reference proteome</keyword>
<reference evidence="4 5" key="1">
    <citation type="submission" date="2018-06" db="EMBL/GenBank/DDBJ databases">
        <title>Genomic Encyclopedia of Type Strains, Phase IV (KMG-IV): sequencing the most valuable type-strain genomes for metagenomic binning, comparative biology and taxonomic classification.</title>
        <authorList>
            <person name="Goeker M."/>
        </authorList>
    </citation>
    <scope>NUCLEOTIDE SEQUENCE [LARGE SCALE GENOMIC DNA]</scope>
    <source>
        <strain evidence="4 5">DSM 25532</strain>
    </source>
</reference>
<sequence length="343" mass="36627">MKKTLVCWAAISLTLTAVAGARTFTDKNGRTMEAEIVAKQGDQVRIKRADGQQFTVPATAFSPEDQEYIKTWQTPATASLTPRTPAKPGAPATPAAAPSGPADPRVKPGAVVALEFPSLPKDHNGNTATCNVRIPEDYDPTKPVPLLVWIAGGKGGNTPNGGFSLVDKGHYAIAALPYPSTAPTPADALDNPKDFDVIIDYHKAMLADLVKLLPNLDPKIRLVAGFSNGAHTIGTNISRGEGYFIDLFNAFIIIEGGGNKVDAKKKLRDKFAYLAWGNDLANKGGKNYMASYVCKTVKDARLQVTDHEMDGVGHAFPDSEKVLVKDWIEKTVVPGLAAGPKKP</sequence>
<evidence type="ECO:0000313" key="4">
    <source>
        <dbReference type="EMBL" id="RBP36405.1"/>
    </source>
</evidence>
<evidence type="ECO:0000256" key="2">
    <source>
        <dbReference type="SAM" id="SignalP"/>
    </source>
</evidence>
<dbReference type="InterPro" id="IPR029058">
    <property type="entry name" value="AB_hydrolase_fold"/>
</dbReference>
<dbReference type="OrthoDB" id="182331at2"/>
<feature type="compositionally biased region" description="Low complexity" evidence="1">
    <location>
        <begin position="81"/>
        <end position="102"/>
    </location>
</feature>
<gene>
    <name evidence="4" type="ORF">DES53_117116</name>
</gene>
<dbReference type="Pfam" id="PF03983">
    <property type="entry name" value="SHD1"/>
    <property type="match status" value="1"/>
</dbReference>
<proteinExistence type="predicted"/>
<dbReference type="GO" id="GO:0043130">
    <property type="term" value="F:ubiquitin binding"/>
    <property type="evidence" value="ECO:0007669"/>
    <property type="project" value="InterPro"/>
</dbReference>
<keyword evidence="2" id="KW-0732">Signal</keyword>
<organism evidence="4 5">
    <name type="scientific">Roseimicrobium gellanilyticum</name>
    <dbReference type="NCBI Taxonomy" id="748857"/>
    <lineage>
        <taxon>Bacteria</taxon>
        <taxon>Pseudomonadati</taxon>
        <taxon>Verrucomicrobiota</taxon>
        <taxon>Verrucomicrobiia</taxon>
        <taxon>Verrucomicrobiales</taxon>
        <taxon>Verrucomicrobiaceae</taxon>
        <taxon>Roseimicrobium</taxon>
    </lineage>
</organism>
<feature type="domain" description="SLA1 homology" evidence="3">
    <location>
        <begin position="21"/>
        <end position="72"/>
    </location>
</feature>
<name>A0A366H4T6_9BACT</name>
<protein>
    <submittedName>
        <fullName evidence="4">SLA1 Homology Domain 1 (SHD1) protein</fullName>
    </submittedName>
</protein>
<dbReference type="Gene3D" id="2.30.30.700">
    <property type="entry name" value="SLA1 homology domain 1"/>
    <property type="match status" value="1"/>
</dbReference>
<dbReference type="AlphaFoldDB" id="A0A366H4T6"/>
<feature type="signal peptide" evidence="2">
    <location>
        <begin position="1"/>
        <end position="19"/>
    </location>
</feature>
<feature type="region of interest" description="Disordered" evidence="1">
    <location>
        <begin position="75"/>
        <end position="104"/>
    </location>
</feature>
<accession>A0A366H4T6</accession>
<comment type="caution">
    <text evidence="4">The sequence shown here is derived from an EMBL/GenBank/DDBJ whole genome shotgun (WGS) entry which is preliminary data.</text>
</comment>
<evidence type="ECO:0000313" key="5">
    <source>
        <dbReference type="Proteomes" id="UP000253426"/>
    </source>
</evidence>
<dbReference type="Gene3D" id="3.40.50.1820">
    <property type="entry name" value="alpha/beta hydrolase"/>
    <property type="match status" value="1"/>
</dbReference>
<evidence type="ECO:0000256" key="1">
    <source>
        <dbReference type="SAM" id="MobiDB-lite"/>
    </source>
</evidence>
<dbReference type="InterPro" id="IPR007131">
    <property type="entry name" value="SHD1"/>
</dbReference>
<evidence type="ECO:0000259" key="3">
    <source>
        <dbReference type="Pfam" id="PF03983"/>
    </source>
</evidence>